<keyword evidence="5" id="KW-0418">Kinase</keyword>
<dbReference type="PANTHER" id="PTHR43102">
    <property type="entry name" value="SLR1143 PROTEIN"/>
    <property type="match status" value="1"/>
</dbReference>
<dbReference type="InterPro" id="IPR036890">
    <property type="entry name" value="HATPase_C_sf"/>
</dbReference>
<proteinExistence type="predicted"/>
<evidence type="ECO:0000256" key="2">
    <source>
        <dbReference type="ARBA" id="ARBA00012438"/>
    </source>
</evidence>
<dbReference type="SUPFAM" id="SSF55781">
    <property type="entry name" value="GAF domain-like"/>
    <property type="match status" value="1"/>
</dbReference>
<sequence>MHAHSPRHALQGHTLWTRAGSTGRAPVADNEPCCRLSIIGIIGSHFVISAIVLMAHSPAPLPANEEDRVLSLEHLNVLDSLPERDFDDIVLLATTLCDAPIALVSLIDRERQWFKACIGLDVRETHRDLAFCAHAILQPDDVMVVEDATTDPRFRESPLVLGPPYIKFYAGAPIRTEDGHALGTVCVIDIWPRVLTEQQRLALQALARQTGALLENRLLNEQRDRHAAELTLSLENAQSQSLALERNLRHSQRVSSLGMLTASIAHDFNNLLQALSASLQLINMRSRRPRDVETFSNSGLQAVEHGRQLVTRLLNSVRQDGHELICIDVSERLEAARDLLWRSVGDQLELTFDFSARGWGVLCVEAQLHAAVLNLLANARDAMSGPGKAHIATRFESVKDEPRLQAGDYVVLSVSDNGAGMVDHLKDQIFEPFFTTKTSGLGTGLGLAQVQEFAVNAGGGVLVETAPGSGTTMHLYLRILGQINSESQG</sequence>
<evidence type="ECO:0000313" key="5">
    <source>
        <dbReference type="EMBL" id="KPZ05557.1"/>
    </source>
</evidence>
<name>A0AA40P730_9PSED</name>
<dbReference type="PRINTS" id="PR00344">
    <property type="entry name" value="BCTRLSENSOR"/>
</dbReference>
<protein>
    <recommendedName>
        <fullName evidence="2">histidine kinase</fullName>
        <ecNumber evidence="2">2.7.13.3</ecNumber>
    </recommendedName>
</protein>
<keyword evidence="5" id="KW-0808">Transferase</keyword>
<keyword evidence="3" id="KW-0175">Coiled coil</keyword>
<dbReference type="EC" id="2.7.13.3" evidence="2"/>
<evidence type="ECO:0000313" key="6">
    <source>
        <dbReference type="Proteomes" id="UP000050523"/>
    </source>
</evidence>
<comment type="caution">
    <text evidence="5">The sequence shown here is derived from an EMBL/GenBank/DDBJ whole genome shotgun (WGS) entry which is preliminary data.</text>
</comment>
<dbReference type="GO" id="GO:0000155">
    <property type="term" value="F:phosphorelay sensor kinase activity"/>
    <property type="evidence" value="ECO:0007669"/>
    <property type="project" value="InterPro"/>
</dbReference>
<dbReference type="InterPro" id="IPR003018">
    <property type="entry name" value="GAF"/>
</dbReference>
<dbReference type="InterPro" id="IPR005467">
    <property type="entry name" value="His_kinase_dom"/>
</dbReference>
<dbReference type="SMART" id="SM00387">
    <property type="entry name" value="HATPase_c"/>
    <property type="match status" value="1"/>
</dbReference>
<dbReference type="AlphaFoldDB" id="A0AA40P730"/>
<dbReference type="Proteomes" id="UP000050523">
    <property type="component" value="Unassembled WGS sequence"/>
</dbReference>
<dbReference type="Pfam" id="PF01590">
    <property type="entry name" value="GAF"/>
    <property type="match status" value="1"/>
</dbReference>
<dbReference type="EMBL" id="LJRO01000090">
    <property type="protein sequence ID" value="KPZ05557.1"/>
    <property type="molecule type" value="Genomic_DNA"/>
</dbReference>
<dbReference type="Pfam" id="PF02518">
    <property type="entry name" value="HATPase_c"/>
    <property type="match status" value="1"/>
</dbReference>
<accession>A0AA40P730</accession>
<feature type="coiled-coil region" evidence="3">
    <location>
        <begin position="227"/>
        <end position="254"/>
    </location>
</feature>
<dbReference type="Gene3D" id="3.30.450.40">
    <property type="match status" value="1"/>
</dbReference>
<gene>
    <name evidence="5" type="ORF">ALO43_04437</name>
</gene>
<reference evidence="5 6" key="1">
    <citation type="submission" date="2015-09" db="EMBL/GenBank/DDBJ databases">
        <title>Genome announcement of multiple Pseudomonas syringae strains.</title>
        <authorList>
            <person name="Thakur S."/>
            <person name="Wang P.W."/>
            <person name="Gong Y."/>
            <person name="Weir B.S."/>
            <person name="Guttman D.S."/>
        </authorList>
    </citation>
    <scope>NUCLEOTIDE SEQUENCE [LARGE SCALE GENOMIC DNA]</scope>
    <source>
        <strain evidence="5 6">ICMP9151</strain>
    </source>
</reference>
<feature type="domain" description="Histidine kinase" evidence="4">
    <location>
        <begin position="263"/>
        <end position="481"/>
    </location>
</feature>
<dbReference type="SUPFAM" id="SSF47384">
    <property type="entry name" value="Homodimeric domain of signal transducing histidine kinase"/>
    <property type="match status" value="1"/>
</dbReference>
<dbReference type="SUPFAM" id="SSF55874">
    <property type="entry name" value="ATPase domain of HSP90 chaperone/DNA topoisomerase II/histidine kinase"/>
    <property type="match status" value="1"/>
</dbReference>
<evidence type="ECO:0000256" key="1">
    <source>
        <dbReference type="ARBA" id="ARBA00000085"/>
    </source>
</evidence>
<dbReference type="InterPro" id="IPR036097">
    <property type="entry name" value="HisK_dim/P_sf"/>
</dbReference>
<comment type="catalytic activity">
    <reaction evidence="1">
        <text>ATP + protein L-histidine = ADP + protein N-phospho-L-histidine.</text>
        <dbReference type="EC" id="2.7.13.3"/>
    </reaction>
</comment>
<evidence type="ECO:0000259" key="4">
    <source>
        <dbReference type="PROSITE" id="PS50109"/>
    </source>
</evidence>
<dbReference type="SMART" id="SM00065">
    <property type="entry name" value="GAF"/>
    <property type="match status" value="1"/>
</dbReference>
<dbReference type="InterPro" id="IPR004358">
    <property type="entry name" value="Sig_transdc_His_kin-like_C"/>
</dbReference>
<dbReference type="Gene3D" id="3.30.565.10">
    <property type="entry name" value="Histidine kinase-like ATPase, C-terminal domain"/>
    <property type="match status" value="1"/>
</dbReference>
<dbReference type="PROSITE" id="PS50109">
    <property type="entry name" value="HIS_KIN"/>
    <property type="match status" value="1"/>
</dbReference>
<evidence type="ECO:0000256" key="3">
    <source>
        <dbReference type="SAM" id="Coils"/>
    </source>
</evidence>
<dbReference type="Gene3D" id="1.10.287.130">
    <property type="match status" value="1"/>
</dbReference>
<organism evidence="5 6">
    <name type="scientific">Pseudomonas tremae</name>
    <dbReference type="NCBI Taxonomy" id="200454"/>
    <lineage>
        <taxon>Bacteria</taxon>
        <taxon>Pseudomonadati</taxon>
        <taxon>Pseudomonadota</taxon>
        <taxon>Gammaproteobacteria</taxon>
        <taxon>Pseudomonadales</taxon>
        <taxon>Pseudomonadaceae</taxon>
        <taxon>Pseudomonas</taxon>
    </lineage>
</organism>
<dbReference type="InterPro" id="IPR003594">
    <property type="entry name" value="HATPase_dom"/>
</dbReference>
<dbReference type="PANTHER" id="PTHR43102:SF2">
    <property type="entry name" value="GAF DOMAIN-CONTAINING PROTEIN"/>
    <property type="match status" value="1"/>
</dbReference>
<dbReference type="InterPro" id="IPR029016">
    <property type="entry name" value="GAF-like_dom_sf"/>
</dbReference>